<keyword evidence="7" id="KW-1185">Reference proteome</keyword>
<dbReference type="InterPro" id="IPR001633">
    <property type="entry name" value="EAL_dom"/>
</dbReference>
<dbReference type="GO" id="GO:0071732">
    <property type="term" value="P:cellular response to nitric oxide"/>
    <property type="evidence" value="ECO:0007669"/>
    <property type="project" value="UniProtKB-ARBA"/>
</dbReference>
<dbReference type="Proteomes" id="UP000294359">
    <property type="component" value="Chromosome"/>
</dbReference>
<dbReference type="GO" id="GO:0071111">
    <property type="term" value="F:cyclic-guanylate-specific phosphodiesterase activity"/>
    <property type="evidence" value="ECO:0007669"/>
    <property type="project" value="UniProtKB-EC"/>
</dbReference>
<dbReference type="PROSITE" id="PS50883">
    <property type="entry name" value="EAL"/>
    <property type="match status" value="1"/>
</dbReference>
<dbReference type="InterPro" id="IPR035919">
    <property type="entry name" value="EAL_sf"/>
</dbReference>
<dbReference type="RefSeq" id="WP_134387523.1">
    <property type="nucleotide sequence ID" value="NZ_BMWW01000002.1"/>
</dbReference>
<dbReference type="InterPro" id="IPR029787">
    <property type="entry name" value="Nucleotide_cyclase"/>
</dbReference>
<dbReference type="NCBIfam" id="TIGR00229">
    <property type="entry name" value="sensory_box"/>
    <property type="match status" value="4"/>
</dbReference>
<feature type="domain" description="PAC" evidence="2">
    <location>
        <begin position="446"/>
        <end position="497"/>
    </location>
</feature>
<dbReference type="PROSITE" id="PS50113">
    <property type="entry name" value="PAC"/>
    <property type="match status" value="4"/>
</dbReference>
<evidence type="ECO:0000313" key="5">
    <source>
        <dbReference type="EMBL" id="GGY85410.1"/>
    </source>
</evidence>
<feature type="domain" description="EAL" evidence="3">
    <location>
        <begin position="834"/>
        <end position="1088"/>
    </location>
</feature>
<dbReference type="PANTHER" id="PTHR44757">
    <property type="entry name" value="DIGUANYLATE CYCLASE DGCP"/>
    <property type="match status" value="1"/>
</dbReference>
<feature type="domain" description="PAC" evidence="2">
    <location>
        <begin position="202"/>
        <end position="253"/>
    </location>
</feature>
<dbReference type="AlphaFoldDB" id="A0A4P7BKU4"/>
<dbReference type="EMBL" id="BMWW01000002">
    <property type="protein sequence ID" value="GGY85410.1"/>
    <property type="molecule type" value="Genomic_DNA"/>
</dbReference>
<dbReference type="CDD" id="cd00130">
    <property type="entry name" value="PAS"/>
    <property type="match status" value="4"/>
</dbReference>
<evidence type="ECO:0000313" key="7">
    <source>
        <dbReference type="Proteomes" id="UP000294359"/>
    </source>
</evidence>
<dbReference type="SUPFAM" id="SSF55073">
    <property type="entry name" value="Nucleotide cyclase"/>
    <property type="match status" value="1"/>
</dbReference>
<dbReference type="Gene3D" id="3.30.450.20">
    <property type="entry name" value="PAS domain"/>
    <property type="match status" value="4"/>
</dbReference>
<dbReference type="InterPro" id="IPR000014">
    <property type="entry name" value="PAS"/>
</dbReference>
<dbReference type="EMBL" id="CP038026">
    <property type="protein sequence ID" value="QBQ38827.1"/>
    <property type="molecule type" value="Genomic_DNA"/>
</dbReference>
<dbReference type="InterPro" id="IPR000700">
    <property type="entry name" value="PAS-assoc_C"/>
</dbReference>
<dbReference type="Gene3D" id="3.30.70.270">
    <property type="match status" value="1"/>
</dbReference>
<proteinExistence type="predicted"/>
<comment type="catalytic activity">
    <reaction evidence="1">
        <text>3',3'-c-di-GMP + H2O = 5'-phosphoguanylyl(3'-&gt;5')guanosine + H(+)</text>
        <dbReference type="Rhea" id="RHEA:24902"/>
        <dbReference type="ChEBI" id="CHEBI:15377"/>
        <dbReference type="ChEBI" id="CHEBI:15378"/>
        <dbReference type="ChEBI" id="CHEBI:58754"/>
        <dbReference type="ChEBI" id="CHEBI:58805"/>
        <dbReference type="EC" id="3.1.4.52"/>
    </reaction>
    <physiologicalReaction direction="left-to-right" evidence="1">
        <dbReference type="Rhea" id="RHEA:24903"/>
    </physiologicalReaction>
</comment>
<dbReference type="SMART" id="SM00086">
    <property type="entry name" value="PAC"/>
    <property type="match status" value="4"/>
</dbReference>
<dbReference type="PROSITE" id="PS50887">
    <property type="entry name" value="GGDEF"/>
    <property type="match status" value="1"/>
</dbReference>
<dbReference type="InterPro" id="IPR000160">
    <property type="entry name" value="GGDEF_dom"/>
</dbReference>
<evidence type="ECO:0000256" key="1">
    <source>
        <dbReference type="ARBA" id="ARBA00051114"/>
    </source>
</evidence>
<dbReference type="Gene3D" id="3.20.20.450">
    <property type="entry name" value="EAL domain"/>
    <property type="match status" value="1"/>
</dbReference>
<dbReference type="Pfam" id="PF00990">
    <property type="entry name" value="GGDEF"/>
    <property type="match status" value="1"/>
</dbReference>
<evidence type="ECO:0000313" key="8">
    <source>
        <dbReference type="Proteomes" id="UP000619512"/>
    </source>
</evidence>
<reference evidence="5" key="3">
    <citation type="submission" date="2022-12" db="EMBL/GenBank/DDBJ databases">
        <authorList>
            <person name="Sun Q."/>
            <person name="Kim S."/>
        </authorList>
    </citation>
    <scope>NUCLEOTIDE SEQUENCE</scope>
    <source>
        <strain evidence="5">KCTC 12344</strain>
    </source>
</reference>
<dbReference type="Pfam" id="PF00563">
    <property type="entry name" value="EAL"/>
    <property type="match status" value="1"/>
</dbReference>
<dbReference type="Proteomes" id="UP000619512">
    <property type="component" value="Unassembled WGS sequence"/>
</dbReference>
<evidence type="ECO:0000259" key="2">
    <source>
        <dbReference type="PROSITE" id="PS50113"/>
    </source>
</evidence>
<accession>A0A4P7BKU4</accession>
<dbReference type="InterPro" id="IPR001610">
    <property type="entry name" value="PAC"/>
</dbReference>
<feature type="domain" description="PAC" evidence="2">
    <location>
        <begin position="328"/>
        <end position="379"/>
    </location>
</feature>
<reference evidence="5" key="1">
    <citation type="journal article" date="2014" name="Int. J. Syst. Evol. Microbiol.">
        <title>Complete genome sequence of Corynebacterium casei LMG S-19264T (=DSM 44701T), isolated from a smear-ripened cheese.</title>
        <authorList>
            <consortium name="US DOE Joint Genome Institute (JGI-PGF)"/>
            <person name="Walter F."/>
            <person name="Albersmeier A."/>
            <person name="Kalinowski J."/>
            <person name="Ruckert C."/>
        </authorList>
    </citation>
    <scope>NUCLEOTIDE SEQUENCE</scope>
    <source>
        <strain evidence="5">KCTC 12344</strain>
    </source>
</reference>
<evidence type="ECO:0000259" key="4">
    <source>
        <dbReference type="PROSITE" id="PS50887"/>
    </source>
</evidence>
<dbReference type="CDD" id="cd01949">
    <property type="entry name" value="GGDEF"/>
    <property type="match status" value="1"/>
</dbReference>
<dbReference type="SUPFAM" id="SSF55785">
    <property type="entry name" value="PYP-like sensor domain (PAS domain)"/>
    <property type="match status" value="5"/>
</dbReference>
<name>A0A4P7BKU4_9BURK</name>
<dbReference type="OrthoDB" id="9813903at2"/>
<feature type="domain" description="PAC" evidence="2">
    <location>
        <begin position="571"/>
        <end position="622"/>
    </location>
</feature>
<dbReference type="InterPro" id="IPR043128">
    <property type="entry name" value="Rev_trsase/Diguanyl_cyclase"/>
</dbReference>
<gene>
    <name evidence="6" type="ORF">E1742_23675</name>
    <name evidence="5" type="ORF">GCM10007388_18360</name>
</gene>
<reference evidence="6 7" key="2">
    <citation type="submission" date="2019-03" db="EMBL/GenBank/DDBJ databases">
        <title>Draft Genome Sequences of Six Type Strains of the Genus Massilia.</title>
        <authorList>
            <person name="Miess H."/>
            <person name="Frediansyhah A."/>
            <person name="Gross H."/>
        </authorList>
    </citation>
    <scope>NUCLEOTIDE SEQUENCE [LARGE SCALE GENOMIC DNA]</scope>
    <source>
        <strain evidence="6 7">DSM 17505</strain>
    </source>
</reference>
<dbReference type="FunFam" id="3.20.20.450:FF:000001">
    <property type="entry name" value="Cyclic di-GMP phosphodiesterase yahA"/>
    <property type="match status" value="1"/>
</dbReference>
<dbReference type="FunFam" id="3.30.70.270:FF:000001">
    <property type="entry name" value="Diguanylate cyclase domain protein"/>
    <property type="match status" value="1"/>
</dbReference>
<evidence type="ECO:0000259" key="3">
    <source>
        <dbReference type="PROSITE" id="PS50883"/>
    </source>
</evidence>
<dbReference type="SMART" id="SM00267">
    <property type="entry name" value="GGDEF"/>
    <property type="match status" value="1"/>
</dbReference>
<dbReference type="NCBIfam" id="TIGR00254">
    <property type="entry name" value="GGDEF"/>
    <property type="match status" value="1"/>
</dbReference>
<dbReference type="Pfam" id="PF13426">
    <property type="entry name" value="PAS_9"/>
    <property type="match status" value="4"/>
</dbReference>
<dbReference type="SMART" id="SM00091">
    <property type="entry name" value="PAS"/>
    <property type="match status" value="5"/>
</dbReference>
<dbReference type="CDD" id="cd01948">
    <property type="entry name" value="EAL"/>
    <property type="match status" value="1"/>
</dbReference>
<feature type="domain" description="GGDEF" evidence="4">
    <location>
        <begin position="693"/>
        <end position="826"/>
    </location>
</feature>
<dbReference type="SUPFAM" id="SSF141868">
    <property type="entry name" value="EAL domain-like"/>
    <property type="match status" value="1"/>
</dbReference>
<dbReference type="InterPro" id="IPR035965">
    <property type="entry name" value="PAS-like_dom_sf"/>
</dbReference>
<organism evidence="5 8">
    <name type="scientific">Pseudoduganella plicata</name>
    <dbReference type="NCBI Taxonomy" id="321984"/>
    <lineage>
        <taxon>Bacteria</taxon>
        <taxon>Pseudomonadati</taxon>
        <taxon>Pseudomonadota</taxon>
        <taxon>Betaproteobacteria</taxon>
        <taxon>Burkholderiales</taxon>
        <taxon>Oxalobacteraceae</taxon>
        <taxon>Telluria group</taxon>
        <taxon>Pseudoduganella</taxon>
    </lineage>
</organism>
<dbReference type="PANTHER" id="PTHR44757:SF2">
    <property type="entry name" value="BIOFILM ARCHITECTURE MAINTENANCE PROTEIN MBAA"/>
    <property type="match status" value="1"/>
</dbReference>
<protein>
    <submittedName>
        <fullName evidence="6">EAL domain-containing protein</fullName>
    </submittedName>
</protein>
<dbReference type="InterPro" id="IPR052155">
    <property type="entry name" value="Biofilm_reg_signaling"/>
</dbReference>
<dbReference type="SMART" id="SM00052">
    <property type="entry name" value="EAL"/>
    <property type="match status" value="1"/>
</dbReference>
<evidence type="ECO:0000313" key="6">
    <source>
        <dbReference type="EMBL" id="QBQ38827.1"/>
    </source>
</evidence>
<sequence length="1097" mass="121590">MTTALSHHDAVATALQLLGIPAYACNGDGTVVAANDELALLLGRDLRGQGPATLFARHVLAGSVVTMTAALAGTARATWESCVTASDGRDVAVQVTVKPYPPGCGQRGGTVVLHDIGAVEHDRRALRKALLEQQAILENAAVGIIYSRHDEIRECNLRAAELFGYDRADLQGAPSVILYPDPDEFRRRRARWLPVLREGRSVTLDVQMRRRDGSLFWTRCYGRLIDPVQAAEGMVWIVEDISDQRAASEATRQLLLEQKAILDNASVGILFTKQQHMVSCNPRMAEMFGYAADEMVGLPASAVFPSPEMYDRFGREAGPALLAGQPFEQKEFPFLRKDGTLFWCRVRAKAVDHGQNNAGTIWILEDVTQSRELQMDVEALMTNASISILFTRNGVITRCNRGFMEMFRYQGQECVGLPAARLHPTAEGYEALGALAIPLLRQARPIQTEVEMRRSDDTTFWAQVIGYVVNPADATQGTIWIVEDRTEQKAAEESLRNALLENQAILDSAVLGIAVVEGGCNLRCNRKMEELFGYDGSELSGVAVRQLYPDTEAWQAARRETAADFQAGRVSSAEHQLVRRDGSRFWARLSGRPFDWAQPQARSVWMIDDVTARRETAEAVRRARDELEVRVLERTAELAGANARLQAEIVERRQAEARVHHMAYHDSLTGLPNRALLSDRLDRALLAAKRTGRSLAVIFLDLDRFKTINDTLGHLAGDELLKQVAARLCGAVRASDTVARLGGDEFVVLLPGLRAHDEAAQVADKIIDALALPFPLEGRVLHVTPSMGICVYPDDGMDVETLMRHADAAMYHAKAAGRNNYQFFTQNMGQTGEHLELESALRSALALRQFELHFQPIVHLATRRVQSLEVLLRWRRPVTGLVMPDQFIPLIEENGLIVPIGEWAIRRACEQNMEWQRQGLRPVPLAVNLSARQFMHKGLVPSIRRILDETGIDPALLEFEITETALMQHGEQTLEILGQINAMGIRLSIDDFGTGYSSLAYLKRFPVRKIKIDRAFVKDLEHSAEDRAIVSAIVALSDSLQLSVVAEGIETEGHCYLLQRQGCQFGQGYLFSRPLPAADAAGMLDREIQSSVAMTGV</sequence>